<organism evidence="2 3">
    <name type="scientific">Desulfomarina profundi</name>
    <dbReference type="NCBI Taxonomy" id="2772557"/>
    <lineage>
        <taxon>Bacteria</taxon>
        <taxon>Pseudomonadati</taxon>
        <taxon>Thermodesulfobacteriota</taxon>
        <taxon>Desulfobulbia</taxon>
        <taxon>Desulfobulbales</taxon>
        <taxon>Desulfobulbaceae</taxon>
        <taxon>Desulfomarina</taxon>
    </lineage>
</organism>
<dbReference type="Proteomes" id="UP000826725">
    <property type="component" value="Chromosome"/>
</dbReference>
<keyword evidence="3" id="KW-1185">Reference proteome</keyword>
<dbReference type="PIRSF" id="PIRSF002721">
    <property type="entry name" value="Surface_antigen_Rickettsia"/>
    <property type="match status" value="1"/>
</dbReference>
<dbReference type="InterPro" id="IPR039567">
    <property type="entry name" value="Gly-zipper"/>
</dbReference>
<dbReference type="RefSeq" id="WP_228854150.1">
    <property type="nucleotide sequence ID" value="NZ_AP024086.1"/>
</dbReference>
<protein>
    <submittedName>
        <fullName evidence="2">17 kDa surface antigen</fullName>
    </submittedName>
</protein>
<feature type="domain" description="Glycine zipper" evidence="1">
    <location>
        <begin position="29"/>
        <end position="71"/>
    </location>
</feature>
<accession>A0A8D5FXE4</accession>
<sequence>MKKLVLILLPLLVVGLSSCGDQFSQGQNGAVMGAATGAIIGQAIGRDKEATLIGAAIGTMLGYIVGNEMDKYDRQELNQAYEFGKSGHTTTWKNPDNGNYYKVTPQPAYVPASTPNRLCREAEIVATIDGRTEKTYTTACRNAAGQWELQD</sequence>
<gene>
    <name evidence="2" type="primary">omp_1</name>
    <name evidence="2" type="ORF">DGMP_24200</name>
</gene>
<dbReference type="InterPro" id="IPR016364">
    <property type="entry name" value="Surface_antigen_Rickettsia"/>
</dbReference>
<dbReference type="Pfam" id="PF13488">
    <property type="entry name" value="Gly-zipper_Omp"/>
    <property type="match status" value="1"/>
</dbReference>
<name>A0A8D5FXE4_9BACT</name>
<dbReference type="PROSITE" id="PS51257">
    <property type="entry name" value="PROKAR_LIPOPROTEIN"/>
    <property type="match status" value="1"/>
</dbReference>
<proteinExistence type="predicted"/>
<dbReference type="KEGG" id="dbk:DGMP_24200"/>
<evidence type="ECO:0000259" key="1">
    <source>
        <dbReference type="Pfam" id="PF13488"/>
    </source>
</evidence>
<reference evidence="2" key="1">
    <citation type="submission" date="2020-09" db="EMBL/GenBank/DDBJ databases">
        <title>Desulfogranum mesoprofundum gen. nov., sp. nov., a novel mesophilic, sulfate-reducing chemolithoautotroph isolated from a deep-sea hydrothermal vent chimney in the Suiyo Seamount.</title>
        <authorList>
            <person name="Hashimoto Y."/>
            <person name="Nakagawa S."/>
        </authorList>
    </citation>
    <scope>NUCLEOTIDE SEQUENCE</scope>
    <source>
        <strain evidence="2">KT2</strain>
    </source>
</reference>
<dbReference type="AlphaFoldDB" id="A0A8D5FXE4"/>
<evidence type="ECO:0000313" key="2">
    <source>
        <dbReference type="EMBL" id="BCL61727.1"/>
    </source>
</evidence>
<dbReference type="EMBL" id="AP024086">
    <property type="protein sequence ID" value="BCL61727.1"/>
    <property type="molecule type" value="Genomic_DNA"/>
</dbReference>
<evidence type="ECO:0000313" key="3">
    <source>
        <dbReference type="Proteomes" id="UP000826725"/>
    </source>
</evidence>